<feature type="domain" description="Cytochrome b561 bacterial/Ni-hydrogenase" evidence="7">
    <location>
        <begin position="7"/>
        <end position="167"/>
    </location>
</feature>
<dbReference type="GO" id="GO:0005886">
    <property type="term" value="C:plasma membrane"/>
    <property type="evidence" value="ECO:0007669"/>
    <property type="project" value="UniProtKB-SubCell"/>
</dbReference>
<evidence type="ECO:0000256" key="6">
    <source>
        <dbReference type="SAM" id="Phobius"/>
    </source>
</evidence>
<dbReference type="RefSeq" id="WP_043754362.1">
    <property type="nucleotide sequence ID" value="NZ_AQQX01000020.1"/>
</dbReference>
<dbReference type="PANTHER" id="PTHR30485">
    <property type="entry name" value="NI/FE-HYDROGENASE 1 B-TYPE CYTOCHROME SUBUNIT"/>
    <property type="match status" value="1"/>
</dbReference>
<dbReference type="Proteomes" id="UP000030004">
    <property type="component" value="Unassembled WGS sequence"/>
</dbReference>
<feature type="transmembrane region" description="Helical" evidence="6">
    <location>
        <begin position="38"/>
        <end position="56"/>
    </location>
</feature>
<dbReference type="eggNOG" id="COG3658">
    <property type="taxonomic scope" value="Bacteria"/>
</dbReference>
<sequence>MTETKIWDPVVRVFHWSLVIGFTANALILDDEDKVHELVGYAVVGLIALRLVWGLIGTRHARFRDFPPSLSAALGQVGDVATGRVHVHRGHTPLGALMIYNLLLTILLIGASGWMMTTTMFWGVDWVEELHEGLVTWAEISILLHIAAVIFESWRTGVNLPRSMITGRKRLPTSGDGA</sequence>
<dbReference type="PANTHER" id="PTHR30485:SF2">
    <property type="entry name" value="BLL0597 PROTEIN"/>
    <property type="match status" value="1"/>
</dbReference>
<evidence type="ECO:0000256" key="2">
    <source>
        <dbReference type="ARBA" id="ARBA00022475"/>
    </source>
</evidence>
<keyword evidence="5 6" id="KW-0472">Membrane</keyword>
<evidence type="ECO:0000259" key="7">
    <source>
        <dbReference type="Pfam" id="PF01292"/>
    </source>
</evidence>
<evidence type="ECO:0000256" key="4">
    <source>
        <dbReference type="ARBA" id="ARBA00022989"/>
    </source>
</evidence>
<dbReference type="EMBL" id="AQQX01000020">
    <property type="protein sequence ID" value="KGM46813.1"/>
    <property type="molecule type" value="Genomic_DNA"/>
</dbReference>
<accession>A0A0A0E9S6</accession>
<dbReference type="STRING" id="1461694.ATO9_21810"/>
<protein>
    <submittedName>
        <fullName evidence="8">Cytochrome B</fullName>
    </submittedName>
</protein>
<dbReference type="Gene3D" id="1.20.950.20">
    <property type="entry name" value="Transmembrane di-heme cytochromes, Chain C"/>
    <property type="match status" value="1"/>
</dbReference>
<keyword evidence="9" id="KW-1185">Reference proteome</keyword>
<keyword evidence="2" id="KW-1003">Cell membrane</keyword>
<keyword evidence="4 6" id="KW-1133">Transmembrane helix</keyword>
<evidence type="ECO:0000313" key="8">
    <source>
        <dbReference type="EMBL" id="KGM46813.1"/>
    </source>
</evidence>
<name>A0A0A0E9S6_9RHOB</name>
<feature type="transmembrane region" description="Helical" evidence="6">
    <location>
        <begin position="134"/>
        <end position="154"/>
    </location>
</feature>
<evidence type="ECO:0000256" key="5">
    <source>
        <dbReference type="ARBA" id="ARBA00023136"/>
    </source>
</evidence>
<dbReference type="InterPro" id="IPR011577">
    <property type="entry name" value="Cyt_b561_bac/Ni-Hgenase"/>
</dbReference>
<keyword evidence="3 6" id="KW-0812">Transmembrane</keyword>
<organism evidence="8 9">
    <name type="scientific">Pseudooceanicola atlanticus</name>
    <dbReference type="NCBI Taxonomy" id="1461694"/>
    <lineage>
        <taxon>Bacteria</taxon>
        <taxon>Pseudomonadati</taxon>
        <taxon>Pseudomonadota</taxon>
        <taxon>Alphaproteobacteria</taxon>
        <taxon>Rhodobacterales</taxon>
        <taxon>Paracoccaceae</taxon>
        <taxon>Pseudooceanicola</taxon>
    </lineage>
</organism>
<comment type="subcellular location">
    <subcellularLocation>
        <location evidence="1">Cell membrane</location>
        <topology evidence="1">Multi-pass membrane protein</topology>
    </subcellularLocation>
</comment>
<dbReference type="AlphaFoldDB" id="A0A0A0E9S6"/>
<dbReference type="InterPro" id="IPR051542">
    <property type="entry name" value="Hydrogenase_cytochrome"/>
</dbReference>
<dbReference type="GO" id="GO:0020037">
    <property type="term" value="F:heme binding"/>
    <property type="evidence" value="ECO:0007669"/>
    <property type="project" value="TreeGrafter"/>
</dbReference>
<dbReference type="Pfam" id="PF01292">
    <property type="entry name" value="Ni_hydr_CYTB"/>
    <property type="match status" value="1"/>
</dbReference>
<evidence type="ECO:0000256" key="3">
    <source>
        <dbReference type="ARBA" id="ARBA00022692"/>
    </source>
</evidence>
<feature type="transmembrane region" description="Helical" evidence="6">
    <location>
        <begin position="94"/>
        <end position="114"/>
    </location>
</feature>
<reference evidence="8 9" key="1">
    <citation type="journal article" date="2015" name="Antonie Van Leeuwenhoek">
        <title>Pseudooceanicola atlanticus gen. nov. sp. nov., isolated from surface seawater of the Atlantic Ocean and reclassification of Oceanicola batsensis, Oceanicola marinus, Oceanicola nitratireducens, Oceanicola nanhaiensis, Oceanicola antarcticus and Oceanicola flagellatus, as Pseudooceanicola batsensis comb. nov., Pseudooceanicola marinus comb. nov., Pseudooceanicola nitratireducens comb. nov., Pseudooceanicola nanhaiensis comb. nov., Pseudooceanicola antarcticus comb. nov., and Pseudooceanicola flagellatus comb. nov.</title>
        <authorList>
            <person name="Lai Q."/>
            <person name="Li G."/>
            <person name="Liu X."/>
            <person name="Du Y."/>
            <person name="Sun F."/>
            <person name="Shao Z."/>
        </authorList>
    </citation>
    <scope>NUCLEOTIDE SEQUENCE [LARGE SCALE GENOMIC DNA]</scope>
    <source>
        <strain evidence="8 9">22II-s11g</strain>
    </source>
</reference>
<dbReference type="GO" id="GO:0022904">
    <property type="term" value="P:respiratory electron transport chain"/>
    <property type="evidence" value="ECO:0007669"/>
    <property type="project" value="InterPro"/>
</dbReference>
<evidence type="ECO:0000256" key="1">
    <source>
        <dbReference type="ARBA" id="ARBA00004651"/>
    </source>
</evidence>
<dbReference type="GO" id="GO:0009055">
    <property type="term" value="F:electron transfer activity"/>
    <property type="evidence" value="ECO:0007669"/>
    <property type="project" value="InterPro"/>
</dbReference>
<gene>
    <name evidence="8" type="ORF">ATO9_21810</name>
</gene>
<proteinExistence type="predicted"/>
<dbReference type="InterPro" id="IPR016174">
    <property type="entry name" value="Di-haem_cyt_TM"/>
</dbReference>
<dbReference type="SUPFAM" id="SSF81342">
    <property type="entry name" value="Transmembrane di-heme cytochromes"/>
    <property type="match status" value="1"/>
</dbReference>
<comment type="caution">
    <text evidence="8">The sequence shown here is derived from an EMBL/GenBank/DDBJ whole genome shotgun (WGS) entry which is preliminary data.</text>
</comment>
<evidence type="ECO:0000313" key="9">
    <source>
        <dbReference type="Proteomes" id="UP000030004"/>
    </source>
</evidence>
<dbReference type="OrthoDB" id="196472at2"/>